<gene>
    <name evidence="2" type="ORF">SLEP1_g44808</name>
</gene>
<comment type="caution">
    <text evidence="2">The sequence shown here is derived from an EMBL/GenBank/DDBJ whole genome shotgun (WGS) entry which is preliminary data.</text>
</comment>
<proteinExistence type="predicted"/>
<organism evidence="2 3">
    <name type="scientific">Rubroshorea leprosula</name>
    <dbReference type="NCBI Taxonomy" id="152421"/>
    <lineage>
        <taxon>Eukaryota</taxon>
        <taxon>Viridiplantae</taxon>
        <taxon>Streptophyta</taxon>
        <taxon>Embryophyta</taxon>
        <taxon>Tracheophyta</taxon>
        <taxon>Spermatophyta</taxon>
        <taxon>Magnoliopsida</taxon>
        <taxon>eudicotyledons</taxon>
        <taxon>Gunneridae</taxon>
        <taxon>Pentapetalae</taxon>
        <taxon>rosids</taxon>
        <taxon>malvids</taxon>
        <taxon>Malvales</taxon>
        <taxon>Dipterocarpaceae</taxon>
        <taxon>Rubroshorea</taxon>
    </lineage>
</organism>
<dbReference type="Proteomes" id="UP001054252">
    <property type="component" value="Unassembled WGS sequence"/>
</dbReference>
<keyword evidence="3" id="KW-1185">Reference proteome</keyword>
<protein>
    <submittedName>
        <fullName evidence="2">Uncharacterized protein</fullName>
    </submittedName>
</protein>
<evidence type="ECO:0000313" key="2">
    <source>
        <dbReference type="EMBL" id="GKV36708.1"/>
    </source>
</evidence>
<accession>A0AAV5LIL2</accession>
<reference evidence="2 3" key="1">
    <citation type="journal article" date="2021" name="Commun. Biol.">
        <title>The genome of Shorea leprosula (Dipterocarpaceae) highlights the ecological relevance of drought in aseasonal tropical rainforests.</title>
        <authorList>
            <person name="Ng K.K.S."/>
            <person name="Kobayashi M.J."/>
            <person name="Fawcett J.A."/>
            <person name="Hatakeyama M."/>
            <person name="Paape T."/>
            <person name="Ng C.H."/>
            <person name="Ang C.C."/>
            <person name="Tnah L.H."/>
            <person name="Lee C.T."/>
            <person name="Nishiyama T."/>
            <person name="Sese J."/>
            <person name="O'Brien M.J."/>
            <person name="Copetti D."/>
            <person name="Mohd Noor M.I."/>
            <person name="Ong R.C."/>
            <person name="Putra M."/>
            <person name="Sireger I.Z."/>
            <person name="Indrioko S."/>
            <person name="Kosugi Y."/>
            <person name="Izuno A."/>
            <person name="Isagi Y."/>
            <person name="Lee S.L."/>
            <person name="Shimizu K.K."/>
        </authorList>
    </citation>
    <scope>NUCLEOTIDE SEQUENCE [LARGE SCALE GENOMIC DNA]</scope>
    <source>
        <strain evidence="2">214</strain>
    </source>
</reference>
<name>A0AAV5LIL2_9ROSI</name>
<feature type="region of interest" description="Disordered" evidence="1">
    <location>
        <begin position="41"/>
        <end position="69"/>
    </location>
</feature>
<dbReference type="AlphaFoldDB" id="A0AAV5LIL2"/>
<sequence length="69" mass="7877">MECLGVLLYDSLLLSTSSLEDFEMDNPIMIQEYHQQFLYPRVSGPLPPDPLQLDEPPQLPPPISGREHQ</sequence>
<evidence type="ECO:0000256" key="1">
    <source>
        <dbReference type="SAM" id="MobiDB-lite"/>
    </source>
</evidence>
<dbReference type="EMBL" id="BPVZ01000118">
    <property type="protein sequence ID" value="GKV36708.1"/>
    <property type="molecule type" value="Genomic_DNA"/>
</dbReference>
<evidence type="ECO:0000313" key="3">
    <source>
        <dbReference type="Proteomes" id="UP001054252"/>
    </source>
</evidence>